<reference evidence="9" key="1">
    <citation type="journal article" date="2013" name="ISME J.">
        <title>A small predatory core genome in the divergent marine Bacteriovorax marinus SJ and the terrestrial Bdellovibrio bacteriovorus.</title>
        <authorList>
            <person name="Crossman L.C."/>
            <person name="Chen H."/>
            <person name="Cerdeno-Tarraga A.M."/>
            <person name="Brooks K."/>
            <person name="Quail M.A."/>
            <person name="Pineiro S.A."/>
            <person name="Hobley L."/>
            <person name="Sockett R.E."/>
            <person name="Bentley S.D."/>
            <person name="Parkhill J."/>
            <person name="Williams H.N."/>
            <person name="Stine O.C."/>
        </authorList>
    </citation>
    <scope>NUCLEOTIDE SEQUENCE [LARGE SCALE GENOMIC DNA]</scope>
    <source>
        <strain evidence="9">ATCC BAA-682 / DSM 15412 / SJ</strain>
    </source>
</reference>
<comment type="catalytic activity">
    <reaction evidence="5 6">
        <text>cytidine(34) in tRNA(Ile2) + L-lysine + ATP = lysidine(34) in tRNA(Ile2) + AMP + diphosphate + H(+)</text>
        <dbReference type="Rhea" id="RHEA:43744"/>
        <dbReference type="Rhea" id="RHEA-COMP:10625"/>
        <dbReference type="Rhea" id="RHEA-COMP:10670"/>
        <dbReference type="ChEBI" id="CHEBI:15378"/>
        <dbReference type="ChEBI" id="CHEBI:30616"/>
        <dbReference type="ChEBI" id="CHEBI:32551"/>
        <dbReference type="ChEBI" id="CHEBI:33019"/>
        <dbReference type="ChEBI" id="CHEBI:82748"/>
        <dbReference type="ChEBI" id="CHEBI:83665"/>
        <dbReference type="ChEBI" id="CHEBI:456215"/>
        <dbReference type="EC" id="6.3.4.19"/>
    </reaction>
</comment>
<evidence type="ECO:0000259" key="7">
    <source>
        <dbReference type="Pfam" id="PF01171"/>
    </source>
</evidence>
<dbReference type="GO" id="GO:0005524">
    <property type="term" value="F:ATP binding"/>
    <property type="evidence" value="ECO:0007669"/>
    <property type="project" value="UniProtKB-UniRule"/>
</dbReference>
<evidence type="ECO:0000256" key="4">
    <source>
        <dbReference type="ARBA" id="ARBA00022840"/>
    </source>
</evidence>
<keyword evidence="1 6" id="KW-0436">Ligase</keyword>
<dbReference type="eggNOG" id="COG0037">
    <property type="taxonomic scope" value="Bacteria"/>
</dbReference>
<dbReference type="AlphaFoldDB" id="E1X1U5"/>
<dbReference type="InterPro" id="IPR014729">
    <property type="entry name" value="Rossmann-like_a/b/a_fold"/>
</dbReference>
<keyword evidence="2 6" id="KW-0819">tRNA processing</keyword>
<comment type="domain">
    <text evidence="6">The N-terminal region contains the highly conserved SGGXDS motif, predicted to be a P-loop motif involved in ATP binding.</text>
</comment>
<dbReference type="EMBL" id="FQ312005">
    <property type="protein sequence ID" value="CBW26605.1"/>
    <property type="molecule type" value="Genomic_DNA"/>
</dbReference>
<dbReference type="GO" id="GO:0005737">
    <property type="term" value="C:cytoplasm"/>
    <property type="evidence" value="ECO:0007669"/>
    <property type="project" value="UniProtKB-SubCell"/>
</dbReference>
<dbReference type="HOGENOM" id="CLU_637381_0_0_7"/>
<dbReference type="PATRIC" id="fig|862908.3.peg.1690"/>
<evidence type="ECO:0000256" key="2">
    <source>
        <dbReference type="ARBA" id="ARBA00022694"/>
    </source>
</evidence>
<dbReference type="InterPro" id="IPR012094">
    <property type="entry name" value="tRNA_Ile_lys_synt"/>
</dbReference>
<gene>
    <name evidence="6 8" type="primary">tilS</name>
    <name evidence="8" type="ordered locus">BMS_1780</name>
</gene>
<comment type="similarity">
    <text evidence="6">Belongs to the tRNA(Ile)-lysidine synthase family.</text>
</comment>
<dbReference type="KEGG" id="bmx:BMS_1780"/>
<feature type="binding site" evidence="6">
    <location>
        <begin position="39"/>
        <end position="44"/>
    </location>
    <ligand>
        <name>ATP</name>
        <dbReference type="ChEBI" id="CHEBI:30616"/>
    </ligand>
</feature>
<comment type="subcellular location">
    <subcellularLocation>
        <location evidence="6">Cytoplasm</location>
    </subcellularLocation>
</comment>
<dbReference type="Proteomes" id="UP000008963">
    <property type="component" value="Chromosome"/>
</dbReference>
<keyword evidence="3 6" id="KW-0547">Nucleotide-binding</keyword>
<evidence type="ECO:0000256" key="1">
    <source>
        <dbReference type="ARBA" id="ARBA00022598"/>
    </source>
</evidence>
<dbReference type="NCBIfam" id="TIGR02432">
    <property type="entry name" value="lysidine_TilS_N"/>
    <property type="match status" value="1"/>
</dbReference>
<evidence type="ECO:0000313" key="9">
    <source>
        <dbReference type="Proteomes" id="UP000008963"/>
    </source>
</evidence>
<accession>E1X1U5</accession>
<dbReference type="GO" id="GO:0032267">
    <property type="term" value="F:tRNA(Ile)-lysidine synthase activity"/>
    <property type="evidence" value="ECO:0007669"/>
    <property type="project" value="UniProtKB-EC"/>
</dbReference>
<evidence type="ECO:0000256" key="3">
    <source>
        <dbReference type="ARBA" id="ARBA00022741"/>
    </source>
</evidence>
<proteinExistence type="inferred from homology"/>
<dbReference type="CDD" id="cd01992">
    <property type="entry name" value="TilS_N"/>
    <property type="match status" value="1"/>
</dbReference>
<dbReference type="SUPFAM" id="SSF52402">
    <property type="entry name" value="Adenine nucleotide alpha hydrolases-like"/>
    <property type="match status" value="1"/>
</dbReference>
<sequence length="430" mass="49318">MKSLDSVRERYCRSVFSHLYKFMNSTGHLEGESICVALSGGVDSVTLLYCLKWIEQNFNGPRISAHHINHGTRRENIREEDFCRELCRELKVPLKVSKVSLDLLSTNFEMKARELRYAEFKNELAPHSFMALGQHIDDSYEWSLMQSFRSATPSTSLGIPVCNGSFIRPFMCLTKDQIKTLAKKLELTWYEDHSNDNVRFDRNYIRKNITTSIADRYPKYLKHYVNRSNSLAKTLGLSVFKPKKSSKKILKKSWKGRGVCFINTDFKSSFEVDRSEILKAIYSLSKNSRGSLHDQVDKFLALGKNGKSGPLIFSGGVRGYSSKGCLFLLGEEGLKFYKEYDLELLNKLKNNNKATQIPDGGLRNKIFYATDSFWPFLAFGPVANEKTLKSLKKAHPLLPLSTQYCLDHGIWFQSLSKILDISHKNLKFYL</sequence>
<dbReference type="EC" id="6.3.4.19" evidence="6"/>
<dbReference type="GO" id="GO:0006400">
    <property type="term" value="P:tRNA modification"/>
    <property type="evidence" value="ECO:0007669"/>
    <property type="project" value="UniProtKB-UniRule"/>
</dbReference>
<keyword evidence="9" id="KW-1185">Reference proteome</keyword>
<dbReference type="Pfam" id="PF01171">
    <property type="entry name" value="ATP_bind_3"/>
    <property type="match status" value="1"/>
</dbReference>
<keyword evidence="4 6" id="KW-0067">ATP-binding</keyword>
<dbReference type="InterPro" id="IPR011063">
    <property type="entry name" value="TilS/TtcA_N"/>
</dbReference>
<dbReference type="InterPro" id="IPR012795">
    <property type="entry name" value="tRNA_Ile_lys_synt_N"/>
</dbReference>
<dbReference type="RefSeq" id="WP_014244386.1">
    <property type="nucleotide sequence ID" value="NC_016620.1"/>
</dbReference>
<dbReference type="HAMAP" id="MF_01161">
    <property type="entry name" value="tRNA_Ile_lys_synt"/>
    <property type="match status" value="1"/>
</dbReference>
<organism evidence="8 9">
    <name type="scientific">Halobacteriovorax marinus (strain ATCC BAA-682 / DSM 15412 / SJ)</name>
    <name type="common">Bacteriovorax marinus</name>
    <dbReference type="NCBI Taxonomy" id="862908"/>
    <lineage>
        <taxon>Bacteria</taxon>
        <taxon>Pseudomonadati</taxon>
        <taxon>Bdellovibrionota</taxon>
        <taxon>Bacteriovoracia</taxon>
        <taxon>Bacteriovoracales</taxon>
        <taxon>Halobacteriovoraceae</taxon>
        <taxon>Halobacteriovorax</taxon>
    </lineage>
</organism>
<keyword evidence="6" id="KW-0963">Cytoplasm</keyword>
<protein>
    <recommendedName>
        <fullName evidence="6">tRNA(Ile)-lysidine synthase</fullName>
        <ecNumber evidence="6">6.3.4.19</ecNumber>
    </recommendedName>
    <alternativeName>
        <fullName evidence="6">tRNA(Ile)-2-lysyl-cytidine synthase</fullName>
    </alternativeName>
    <alternativeName>
        <fullName evidence="6">tRNA(Ile)-lysidine synthetase</fullName>
    </alternativeName>
</protein>
<evidence type="ECO:0000313" key="8">
    <source>
        <dbReference type="EMBL" id="CBW26605.1"/>
    </source>
</evidence>
<dbReference type="PANTHER" id="PTHR43033:SF1">
    <property type="entry name" value="TRNA(ILE)-LYSIDINE SYNTHASE-RELATED"/>
    <property type="match status" value="1"/>
</dbReference>
<dbReference type="OrthoDB" id="5289653at2"/>
<dbReference type="Gene3D" id="3.40.50.620">
    <property type="entry name" value="HUPs"/>
    <property type="match status" value="1"/>
</dbReference>
<name>E1X1U5_HALMS</name>
<dbReference type="PANTHER" id="PTHR43033">
    <property type="entry name" value="TRNA(ILE)-LYSIDINE SYNTHASE-RELATED"/>
    <property type="match status" value="1"/>
</dbReference>
<evidence type="ECO:0000256" key="5">
    <source>
        <dbReference type="ARBA" id="ARBA00048539"/>
    </source>
</evidence>
<comment type="function">
    <text evidence="6">Ligates lysine onto the cytidine present at position 34 of the AUA codon-specific tRNA(Ile) that contains the anticodon CAU, in an ATP-dependent manner. Cytidine is converted to lysidine, thus changing the amino acid specificity of the tRNA from methionine to isoleucine.</text>
</comment>
<evidence type="ECO:0000256" key="6">
    <source>
        <dbReference type="HAMAP-Rule" id="MF_01161"/>
    </source>
</evidence>
<feature type="domain" description="tRNA(Ile)-lysidine/2-thiocytidine synthase N-terminal" evidence="7">
    <location>
        <begin position="34"/>
        <end position="208"/>
    </location>
</feature>
<dbReference type="STRING" id="862908.BMS_1780"/>